<sequence>MARHLLPREPQSDDFFEQTNSYDESQSDAIYASIQSARASEYSAYLATASATQDTFSTPSPSSSDDNTLYVLQTSTVYGSSRPSAKQYTATASLPTASYTGATYLHHSSISNTNIIASTPTPSKAGDAEGASQTSSGVTASGRHDDGLSKGELAAAIVLPILAVLALCLLGLALLRRRARKTEGRNESGGTAFLPGLREKWGSLRSSNTSTHQSEMETARGAPVVTSRQNNAYFTGLDTSSHGSGSNREGHSGEYYGRTSEGGTTFDIAPPVYTVQPSNHAPTLPALQTHNETLTSAAPSFATHTMPSAAALTATPLDPPQSSDRSAISISSTLYSETASIHSARAARMSMGGPNVIQPGLHSSGSGSLGDRDPFGSENEVSPQSTRTVSPVEERAHDGR</sequence>
<reference evidence="4" key="1">
    <citation type="journal article" date="2012" name="PLoS Genet.">
        <title>The genomes of the fungal plant pathogens Cladosporium fulvum and Dothistroma septosporum reveal adaptation to different hosts and lifestyles but also signatures of common ancestry.</title>
        <authorList>
            <person name="de Wit P.J.G.M."/>
            <person name="van der Burgt A."/>
            <person name="Oekmen B."/>
            <person name="Stergiopoulos I."/>
            <person name="Abd-Elsalam K.A."/>
            <person name="Aerts A.L."/>
            <person name="Bahkali A.H."/>
            <person name="Beenen H.G."/>
            <person name="Chettri P."/>
            <person name="Cox M.P."/>
            <person name="Datema E."/>
            <person name="de Vries R.P."/>
            <person name="Dhillon B."/>
            <person name="Ganley A.R."/>
            <person name="Griffiths S.A."/>
            <person name="Guo Y."/>
            <person name="Hamelin R.C."/>
            <person name="Henrissat B."/>
            <person name="Kabir M.S."/>
            <person name="Jashni M.K."/>
            <person name="Kema G."/>
            <person name="Klaubauf S."/>
            <person name="Lapidus A."/>
            <person name="Levasseur A."/>
            <person name="Lindquist E."/>
            <person name="Mehrabi R."/>
            <person name="Ohm R.A."/>
            <person name="Owen T.J."/>
            <person name="Salamov A."/>
            <person name="Schwelm A."/>
            <person name="Schijlen E."/>
            <person name="Sun H."/>
            <person name="van den Burg H.A."/>
            <person name="van Ham R.C.H.J."/>
            <person name="Zhang S."/>
            <person name="Goodwin S.B."/>
            <person name="Grigoriev I.V."/>
            <person name="Collemare J."/>
            <person name="Bradshaw R.E."/>
        </authorList>
    </citation>
    <scope>NUCLEOTIDE SEQUENCE [LARGE SCALE GENOMIC DNA]</scope>
    <source>
        <strain evidence="4">NZE10 / CBS 128990</strain>
    </source>
</reference>
<keyword evidence="2" id="KW-1133">Transmembrane helix</keyword>
<evidence type="ECO:0000256" key="1">
    <source>
        <dbReference type="SAM" id="MobiDB-lite"/>
    </source>
</evidence>
<organism evidence="3 4">
    <name type="scientific">Dothistroma septosporum (strain NZE10 / CBS 128990)</name>
    <name type="common">Red band needle blight fungus</name>
    <name type="synonym">Mycosphaerella pini</name>
    <dbReference type="NCBI Taxonomy" id="675120"/>
    <lineage>
        <taxon>Eukaryota</taxon>
        <taxon>Fungi</taxon>
        <taxon>Dikarya</taxon>
        <taxon>Ascomycota</taxon>
        <taxon>Pezizomycotina</taxon>
        <taxon>Dothideomycetes</taxon>
        <taxon>Dothideomycetidae</taxon>
        <taxon>Mycosphaerellales</taxon>
        <taxon>Mycosphaerellaceae</taxon>
        <taxon>Dothistroma</taxon>
    </lineage>
</organism>
<protein>
    <submittedName>
        <fullName evidence="3">Uncharacterized protein</fullName>
    </submittedName>
</protein>
<feature type="region of interest" description="Disordered" evidence="1">
    <location>
        <begin position="1"/>
        <end position="23"/>
    </location>
</feature>
<name>M2WHS1_DOTSN</name>
<keyword evidence="2" id="KW-0812">Transmembrane</keyword>
<dbReference type="OMA" id="RSATRWY"/>
<evidence type="ECO:0000313" key="4">
    <source>
        <dbReference type="Proteomes" id="UP000016933"/>
    </source>
</evidence>
<dbReference type="AlphaFoldDB" id="M2WHS1"/>
<evidence type="ECO:0000313" key="3">
    <source>
        <dbReference type="EMBL" id="EME38152.1"/>
    </source>
</evidence>
<dbReference type="HOGENOM" id="CLU_688920_0_0_1"/>
<evidence type="ECO:0000256" key="2">
    <source>
        <dbReference type="SAM" id="Phobius"/>
    </source>
</evidence>
<accession>M2WHS1</accession>
<feature type="region of interest" description="Disordered" evidence="1">
    <location>
        <begin position="351"/>
        <end position="400"/>
    </location>
</feature>
<reference evidence="3 4" key="2">
    <citation type="journal article" date="2012" name="PLoS Pathog.">
        <title>Diverse lifestyles and strategies of plant pathogenesis encoded in the genomes of eighteen Dothideomycetes fungi.</title>
        <authorList>
            <person name="Ohm R.A."/>
            <person name="Feau N."/>
            <person name="Henrissat B."/>
            <person name="Schoch C.L."/>
            <person name="Horwitz B.A."/>
            <person name="Barry K.W."/>
            <person name="Condon B.J."/>
            <person name="Copeland A.C."/>
            <person name="Dhillon B."/>
            <person name="Glaser F."/>
            <person name="Hesse C.N."/>
            <person name="Kosti I."/>
            <person name="LaButti K."/>
            <person name="Lindquist E.A."/>
            <person name="Lucas S."/>
            <person name="Salamov A.A."/>
            <person name="Bradshaw R.E."/>
            <person name="Ciuffetti L."/>
            <person name="Hamelin R.C."/>
            <person name="Kema G.H.J."/>
            <person name="Lawrence C."/>
            <person name="Scott J.A."/>
            <person name="Spatafora J.W."/>
            <person name="Turgeon B.G."/>
            <person name="de Wit P.J.G.M."/>
            <person name="Zhong S."/>
            <person name="Goodwin S.B."/>
            <person name="Grigoriev I.V."/>
        </authorList>
    </citation>
    <scope>NUCLEOTIDE SEQUENCE [LARGE SCALE GENOMIC DNA]</scope>
    <source>
        <strain evidence="4">NZE10 / CBS 128990</strain>
    </source>
</reference>
<feature type="transmembrane region" description="Helical" evidence="2">
    <location>
        <begin position="153"/>
        <end position="175"/>
    </location>
</feature>
<feature type="region of interest" description="Disordered" evidence="1">
    <location>
        <begin position="117"/>
        <end position="144"/>
    </location>
</feature>
<feature type="compositionally biased region" description="Basic and acidic residues" evidence="1">
    <location>
        <begin position="1"/>
        <end position="11"/>
    </location>
</feature>
<keyword evidence="2" id="KW-0472">Membrane</keyword>
<gene>
    <name evidence="3" type="ORF">DOTSEDRAFT_75979</name>
</gene>
<dbReference type="Proteomes" id="UP000016933">
    <property type="component" value="Unassembled WGS sequence"/>
</dbReference>
<dbReference type="EMBL" id="KB446548">
    <property type="protein sequence ID" value="EME38152.1"/>
    <property type="molecule type" value="Genomic_DNA"/>
</dbReference>
<feature type="compositionally biased region" description="Polar residues" evidence="1">
    <location>
        <begin position="379"/>
        <end position="389"/>
    </location>
</feature>
<dbReference type="eggNOG" id="ENOG502RXVB">
    <property type="taxonomic scope" value="Eukaryota"/>
</dbReference>
<keyword evidence="4" id="KW-1185">Reference proteome</keyword>
<dbReference type="OrthoDB" id="3648653at2759"/>
<dbReference type="STRING" id="675120.M2WHS1"/>
<proteinExistence type="predicted"/>